<keyword evidence="4" id="KW-0175">Coiled coil</keyword>
<feature type="repeat" description="TPR" evidence="3">
    <location>
        <begin position="173"/>
        <end position="206"/>
    </location>
</feature>
<dbReference type="CDD" id="cd01949">
    <property type="entry name" value="GGDEF"/>
    <property type="match status" value="1"/>
</dbReference>
<dbReference type="Gene3D" id="1.25.40.10">
    <property type="entry name" value="Tetratricopeptide repeat domain"/>
    <property type="match status" value="2"/>
</dbReference>
<dbReference type="InterPro" id="IPR050469">
    <property type="entry name" value="Diguanylate_Cyclase"/>
</dbReference>
<dbReference type="PANTHER" id="PTHR45138">
    <property type="entry name" value="REGULATORY COMPONENTS OF SENSORY TRANSDUCTION SYSTEM"/>
    <property type="match status" value="1"/>
</dbReference>
<comment type="catalytic activity">
    <reaction evidence="2">
        <text>2 GTP = 3',3'-c-di-GMP + 2 diphosphate</text>
        <dbReference type="Rhea" id="RHEA:24898"/>
        <dbReference type="ChEBI" id="CHEBI:33019"/>
        <dbReference type="ChEBI" id="CHEBI:37565"/>
        <dbReference type="ChEBI" id="CHEBI:58805"/>
        <dbReference type="EC" id="2.7.7.65"/>
    </reaction>
</comment>
<reference evidence="7 8" key="1">
    <citation type="journal article" date="2022" name="Environ. Microbiol. Rep.">
        <title>Eco-phylogenetic analyses reveal divergent evolution of vitamin B12 metabolism in the marine bacterial family 'Psychromonadaceae'.</title>
        <authorList>
            <person name="Jin X."/>
            <person name="Yang Y."/>
            <person name="Cao H."/>
            <person name="Gao B."/>
            <person name="Zhao Z."/>
        </authorList>
    </citation>
    <scope>NUCLEOTIDE SEQUENCE [LARGE SCALE GENOMIC DNA]</scope>
    <source>
        <strain evidence="7 8">MKS20</strain>
    </source>
</reference>
<evidence type="ECO:0000256" key="2">
    <source>
        <dbReference type="ARBA" id="ARBA00034247"/>
    </source>
</evidence>
<dbReference type="Gene3D" id="3.30.70.270">
    <property type="match status" value="1"/>
</dbReference>
<proteinExistence type="predicted"/>
<dbReference type="SMART" id="SM00028">
    <property type="entry name" value="TPR"/>
    <property type="match status" value="5"/>
</dbReference>
<name>A0ABS8WBU4_9GAMM</name>
<dbReference type="SUPFAM" id="SSF55073">
    <property type="entry name" value="Nucleotide cyclase"/>
    <property type="match status" value="1"/>
</dbReference>
<keyword evidence="5" id="KW-1133">Transmembrane helix</keyword>
<dbReference type="EMBL" id="JAIMJA010000014">
    <property type="protein sequence ID" value="MCE2595960.1"/>
    <property type="molecule type" value="Genomic_DNA"/>
</dbReference>
<keyword evidence="3" id="KW-0802">TPR repeat</keyword>
<organism evidence="7 8">
    <name type="scientific">Motilimonas cestriensis</name>
    <dbReference type="NCBI Taxonomy" id="2742685"/>
    <lineage>
        <taxon>Bacteria</taxon>
        <taxon>Pseudomonadati</taxon>
        <taxon>Pseudomonadota</taxon>
        <taxon>Gammaproteobacteria</taxon>
        <taxon>Alteromonadales</taxon>
        <taxon>Alteromonadales genera incertae sedis</taxon>
        <taxon>Motilimonas</taxon>
    </lineage>
</organism>
<dbReference type="SUPFAM" id="SSF48452">
    <property type="entry name" value="TPR-like"/>
    <property type="match status" value="2"/>
</dbReference>
<protein>
    <recommendedName>
        <fullName evidence="1">diguanylate cyclase</fullName>
        <ecNumber evidence="1">2.7.7.65</ecNumber>
    </recommendedName>
</protein>
<dbReference type="InterPro" id="IPR011990">
    <property type="entry name" value="TPR-like_helical_dom_sf"/>
</dbReference>
<dbReference type="EC" id="2.7.7.65" evidence="1"/>
<dbReference type="Pfam" id="PF13181">
    <property type="entry name" value="TPR_8"/>
    <property type="match status" value="1"/>
</dbReference>
<dbReference type="Proteomes" id="UP001201273">
    <property type="component" value="Unassembled WGS sequence"/>
</dbReference>
<feature type="domain" description="GGDEF" evidence="6">
    <location>
        <begin position="476"/>
        <end position="610"/>
    </location>
</feature>
<evidence type="ECO:0000259" key="6">
    <source>
        <dbReference type="PROSITE" id="PS50887"/>
    </source>
</evidence>
<dbReference type="RefSeq" id="WP_233053624.1">
    <property type="nucleotide sequence ID" value="NZ_JAIMJA010000014.1"/>
</dbReference>
<gene>
    <name evidence="7" type="ORF">K6Y31_14195</name>
</gene>
<evidence type="ECO:0000256" key="3">
    <source>
        <dbReference type="PROSITE-ProRule" id="PRU00339"/>
    </source>
</evidence>
<dbReference type="InterPro" id="IPR043128">
    <property type="entry name" value="Rev_trsase/Diguanyl_cyclase"/>
</dbReference>
<dbReference type="Pfam" id="PF00990">
    <property type="entry name" value="GGDEF"/>
    <property type="match status" value="1"/>
</dbReference>
<sequence>MSALLIVSSFSFAASLDEWQALEDSPLPPHEKISLAHALIEQHTNQHYLEGQLRGNIQLANSYLSLEDMAQSQIYLDKAKSLNSQLNASHDSLRINNIQAALFAMEGRLKEAMELAIASLALSKTFDDELLQGDTLLNYAYIMQLESQFAEAIERLYEAQVIFERMNNKMRIMTTYSHLAIIYSKLKNDRKAIEYYQHAAELAEELGDDFGLSIFYYNLGTAFSGLEDWPQTVYYFSKARELSVVLEDNAGIALSTAQLGRVMMNNSQYQDALPLLIEANERLLDSGVLYMRMRIKLNIAMCYAKIADNELAKAYITEVELMMAVAGSEDERFPYLLLGKVYAELGDYQKSSYIFQRHIDFLLRDFESKKSLSLQRLEVIYDVRFEKSRNELLRQENRLAESELARQNQSRLILALTLVLVLMFLGFTFRQIRIQRGQKRRFKALAFKDDLTQIANRRGILDFARASYNQTKIDSTKLVLAIIDLDYFKQVNDTYGHDMGDQVLIYFANMASQCLRRYEMVGRYGGEEWLVVLPKAEEKDILPLFDRLAHCYKEQKPNELPAELHLGFSMGAVVTLYRDDVTVEMLLKTADAALYKAKENGRGRCEVTLELVQ</sequence>
<dbReference type="SMART" id="SM00267">
    <property type="entry name" value="GGDEF"/>
    <property type="match status" value="1"/>
</dbReference>
<dbReference type="Pfam" id="PF13424">
    <property type="entry name" value="TPR_12"/>
    <property type="match status" value="1"/>
</dbReference>
<dbReference type="InterPro" id="IPR019734">
    <property type="entry name" value="TPR_rpt"/>
</dbReference>
<dbReference type="PROSITE" id="PS50005">
    <property type="entry name" value="TPR"/>
    <property type="match status" value="1"/>
</dbReference>
<dbReference type="PROSITE" id="PS50887">
    <property type="entry name" value="GGDEF"/>
    <property type="match status" value="1"/>
</dbReference>
<evidence type="ECO:0000313" key="8">
    <source>
        <dbReference type="Proteomes" id="UP001201273"/>
    </source>
</evidence>
<dbReference type="PANTHER" id="PTHR45138:SF9">
    <property type="entry name" value="DIGUANYLATE CYCLASE DGCM-RELATED"/>
    <property type="match status" value="1"/>
</dbReference>
<keyword evidence="5" id="KW-0472">Membrane</keyword>
<keyword evidence="5" id="KW-0812">Transmembrane</keyword>
<keyword evidence="8" id="KW-1185">Reference proteome</keyword>
<accession>A0ABS8WBU4</accession>
<evidence type="ECO:0000256" key="5">
    <source>
        <dbReference type="SAM" id="Phobius"/>
    </source>
</evidence>
<dbReference type="InterPro" id="IPR029787">
    <property type="entry name" value="Nucleotide_cyclase"/>
</dbReference>
<evidence type="ECO:0000256" key="4">
    <source>
        <dbReference type="SAM" id="Coils"/>
    </source>
</evidence>
<dbReference type="NCBIfam" id="TIGR00254">
    <property type="entry name" value="GGDEF"/>
    <property type="match status" value="1"/>
</dbReference>
<dbReference type="InterPro" id="IPR000160">
    <property type="entry name" value="GGDEF_dom"/>
</dbReference>
<feature type="coiled-coil region" evidence="4">
    <location>
        <begin position="383"/>
        <end position="410"/>
    </location>
</feature>
<feature type="transmembrane region" description="Helical" evidence="5">
    <location>
        <begin position="412"/>
        <end position="432"/>
    </location>
</feature>
<comment type="caution">
    <text evidence="7">The sequence shown here is derived from an EMBL/GenBank/DDBJ whole genome shotgun (WGS) entry which is preliminary data.</text>
</comment>
<evidence type="ECO:0000313" key="7">
    <source>
        <dbReference type="EMBL" id="MCE2595960.1"/>
    </source>
</evidence>
<evidence type="ECO:0000256" key="1">
    <source>
        <dbReference type="ARBA" id="ARBA00012528"/>
    </source>
</evidence>